<evidence type="ECO:0000313" key="1">
    <source>
        <dbReference type="EMBL" id="OMH39953.1"/>
    </source>
</evidence>
<accession>A0A1R1MJL1</accession>
<dbReference type="Pfam" id="PF10113">
    <property type="entry name" value="Fibrillarin_2"/>
    <property type="match status" value="1"/>
</dbReference>
<name>A0A1R1MJL1_9BACT</name>
<gene>
    <name evidence="1" type="ORF">BLW93_07745</name>
</gene>
<dbReference type="OrthoDB" id="9089at2"/>
<dbReference type="RefSeq" id="WP_076713521.1">
    <property type="nucleotide sequence ID" value="NZ_MOEN01000036.1"/>
</dbReference>
<organism evidence="1 2">
    <name type="scientific">Desulfurobacterium indicum</name>
    <dbReference type="NCBI Taxonomy" id="1914305"/>
    <lineage>
        <taxon>Bacteria</taxon>
        <taxon>Pseudomonadati</taxon>
        <taxon>Aquificota</taxon>
        <taxon>Aquificia</taxon>
        <taxon>Desulfurobacteriales</taxon>
        <taxon>Desulfurobacteriaceae</taxon>
        <taxon>Desulfurobacterium</taxon>
    </lineage>
</organism>
<dbReference type="AlphaFoldDB" id="A0A1R1MJL1"/>
<reference evidence="1 2" key="1">
    <citation type="submission" date="2016-10" db="EMBL/GenBank/DDBJ databases">
        <title>Genome sequence of a sulfur-reducing bacterium Desulfurobacterium indicum K6013.</title>
        <authorList>
            <person name="Cao J."/>
            <person name="Shao Z."/>
            <person name="Alain K."/>
            <person name="Jebbar M."/>
        </authorList>
    </citation>
    <scope>NUCLEOTIDE SEQUENCE [LARGE SCALE GENOMIC DNA]</scope>
    <source>
        <strain evidence="1 2">K6013</strain>
    </source>
</reference>
<protein>
    <submittedName>
        <fullName evidence="1">5,10-methenyltetrahydromethanopterin hydrogenase cofactor biosynthesis protein HmdC</fullName>
    </submittedName>
</protein>
<dbReference type="STRING" id="1914305.BLW93_07745"/>
<dbReference type="NCBIfam" id="TIGR03958">
    <property type="entry name" value="monoFe_hyd_HmdC"/>
    <property type="match status" value="1"/>
</dbReference>
<dbReference type="InterPro" id="IPR016760">
    <property type="entry name" value="HcgG-like"/>
</dbReference>
<proteinExistence type="predicted"/>
<keyword evidence="2" id="KW-1185">Reference proteome</keyword>
<dbReference type="Proteomes" id="UP000187408">
    <property type="component" value="Unassembled WGS sequence"/>
</dbReference>
<sequence>MEDCIKSVLKGDLQSKYELVKRGRENPSDLLFAVKKLSDEDLIHLGLSYKEFPFGCDLNEILVDVVSLKQSITELKGGFRLVDRLGFPIHVCSYAVADIAEREGMTPFELMKELRKLTDMPIDVDHFGKYGPMRYPEEIVKCPADCYRSGKPFNGCPRGRIHKRLENKEKAFVHEKDLWPDAVQSISVSLMAFQKNTSHAAPPEETLSVIEFARKHGKGVGAIICVGDGEEELARGIKACIDYGIDEVVIEGGPYNCAANRVRAFGEAVVMARILSPGKIVATNGQYEDELRFGLRCGLNSAISGFPGNHHAYMSGYMPGEATVAKFGLPKVIEIMAEEVESSPFPVPADRKTAEIIAKSAKFLGKKFIYPFGKVGDIFIGDAHWFLLLNSPLGKKFKIKYTLNELVDELKRKGIKKLGLIGGRFIAWGIAKAVFPFVEEIRISDIDKNIETATVAHLSKNLPVKVIGCNGDDNACVNNSQLSIVCSFIHSVAKRFRNLENVITLED</sequence>
<comment type="caution">
    <text evidence="1">The sequence shown here is derived from an EMBL/GenBank/DDBJ whole genome shotgun (WGS) entry which is preliminary data.</text>
</comment>
<evidence type="ECO:0000313" key="2">
    <source>
        <dbReference type="Proteomes" id="UP000187408"/>
    </source>
</evidence>
<dbReference type="EMBL" id="MOEN01000036">
    <property type="protein sequence ID" value="OMH39953.1"/>
    <property type="molecule type" value="Genomic_DNA"/>
</dbReference>